<protein>
    <recommendedName>
        <fullName evidence="1">Aminoglycoside phosphotransferase domain-containing protein</fullName>
    </recommendedName>
</protein>
<sequence length="330" mass="39060">MNSIRTIKEVAEYSNNNYLFEITVSRSGIQKRYFLKQSQQYNKRSAQLRKPITIPPARILGEIHLINRLEQLWGRTTVPHIFFYDTKNFVFLMSDIKAKGKYLIDEFAKHRVHPEIGKTLGRYLGRLHATSYRPHGTCGINPDYQRFMLRFFYNKHWGYGARKFFPSRMVGSFYREVNKVPATIIWGDPVYRNIFIRGKERIGCIDFDHAVLYDPMHDLGVLTAHWVWMWIKGNTKLKYDSEKFLTSCTASYWRQWNKQPKLTAKEQTAMRERLLQWIGIYLLSRTDGRSGSYFKPWPAWEKRIRQLGIQLFKGGENTLTARLKKLLSVV</sequence>
<accession>A0A1G2AZR5</accession>
<name>A0A1G2AZR5_9BACT</name>
<dbReference type="Gene3D" id="3.30.200.20">
    <property type="entry name" value="Phosphorylase Kinase, domain 1"/>
    <property type="match status" value="1"/>
</dbReference>
<dbReference type="InterPro" id="IPR002575">
    <property type="entry name" value="Aminoglycoside_PTrfase"/>
</dbReference>
<dbReference type="EMBL" id="MHKE01000020">
    <property type="protein sequence ID" value="OGY82404.1"/>
    <property type="molecule type" value="Genomic_DNA"/>
</dbReference>
<feature type="domain" description="Aminoglycoside phosphotransferase" evidence="1">
    <location>
        <begin position="7"/>
        <end position="227"/>
    </location>
</feature>
<dbReference type="Pfam" id="PF01636">
    <property type="entry name" value="APH"/>
    <property type="match status" value="1"/>
</dbReference>
<evidence type="ECO:0000313" key="2">
    <source>
        <dbReference type="EMBL" id="OGY82404.1"/>
    </source>
</evidence>
<dbReference type="AlphaFoldDB" id="A0A1G2AZR5"/>
<dbReference type="STRING" id="1798543.A2898_05200"/>
<proteinExistence type="predicted"/>
<dbReference type="Proteomes" id="UP000179164">
    <property type="component" value="Unassembled WGS sequence"/>
</dbReference>
<reference evidence="2 3" key="1">
    <citation type="journal article" date="2016" name="Nat. Commun.">
        <title>Thousands of microbial genomes shed light on interconnected biogeochemical processes in an aquifer system.</title>
        <authorList>
            <person name="Anantharaman K."/>
            <person name="Brown C.T."/>
            <person name="Hug L.A."/>
            <person name="Sharon I."/>
            <person name="Castelle C.J."/>
            <person name="Probst A.J."/>
            <person name="Thomas B.C."/>
            <person name="Singh A."/>
            <person name="Wilkins M.J."/>
            <person name="Karaoz U."/>
            <person name="Brodie E.L."/>
            <person name="Williams K.H."/>
            <person name="Hubbard S.S."/>
            <person name="Banfield J.F."/>
        </authorList>
    </citation>
    <scope>NUCLEOTIDE SEQUENCE [LARGE SCALE GENOMIC DNA]</scope>
</reference>
<evidence type="ECO:0000313" key="3">
    <source>
        <dbReference type="Proteomes" id="UP000179164"/>
    </source>
</evidence>
<dbReference type="InterPro" id="IPR011009">
    <property type="entry name" value="Kinase-like_dom_sf"/>
</dbReference>
<evidence type="ECO:0000259" key="1">
    <source>
        <dbReference type="Pfam" id="PF01636"/>
    </source>
</evidence>
<dbReference type="SUPFAM" id="SSF56112">
    <property type="entry name" value="Protein kinase-like (PK-like)"/>
    <property type="match status" value="1"/>
</dbReference>
<dbReference type="Gene3D" id="3.90.1200.10">
    <property type="match status" value="1"/>
</dbReference>
<organism evidence="2 3">
    <name type="scientific">Candidatus Kerfeldbacteria bacterium RIFCSPLOWO2_01_FULL_48_11</name>
    <dbReference type="NCBI Taxonomy" id="1798543"/>
    <lineage>
        <taxon>Bacteria</taxon>
        <taxon>Candidatus Kerfeldiibacteriota</taxon>
    </lineage>
</organism>
<comment type="caution">
    <text evidence="2">The sequence shown here is derived from an EMBL/GenBank/DDBJ whole genome shotgun (WGS) entry which is preliminary data.</text>
</comment>
<gene>
    <name evidence="2" type="ORF">A2898_05200</name>
</gene>